<feature type="non-terminal residue" evidence="1">
    <location>
        <position position="90"/>
    </location>
</feature>
<protein>
    <submittedName>
        <fullName evidence="1">Uncharacterized protein</fullName>
    </submittedName>
</protein>
<name>A0AAE0JUQ1_9PEZI</name>
<accession>A0AAE0JUQ1</accession>
<gene>
    <name evidence="1" type="ORF">B0T24DRAFT_498839</name>
</gene>
<organism evidence="1 2">
    <name type="scientific">Lasiosphaeria ovina</name>
    <dbReference type="NCBI Taxonomy" id="92902"/>
    <lineage>
        <taxon>Eukaryota</taxon>
        <taxon>Fungi</taxon>
        <taxon>Dikarya</taxon>
        <taxon>Ascomycota</taxon>
        <taxon>Pezizomycotina</taxon>
        <taxon>Sordariomycetes</taxon>
        <taxon>Sordariomycetidae</taxon>
        <taxon>Sordariales</taxon>
        <taxon>Lasiosphaeriaceae</taxon>
        <taxon>Lasiosphaeria</taxon>
    </lineage>
</organism>
<keyword evidence="2" id="KW-1185">Reference proteome</keyword>
<evidence type="ECO:0000313" key="1">
    <source>
        <dbReference type="EMBL" id="KAK3361862.1"/>
    </source>
</evidence>
<reference evidence="1" key="1">
    <citation type="journal article" date="2023" name="Mol. Phylogenet. Evol.">
        <title>Genome-scale phylogeny and comparative genomics of the fungal order Sordariales.</title>
        <authorList>
            <person name="Hensen N."/>
            <person name="Bonometti L."/>
            <person name="Westerberg I."/>
            <person name="Brannstrom I.O."/>
            <person name="Guillou S."/>
            <person name="Cros-Aarteil S."/>
            <person name="Calhoun S."/>
            <person name="Haridas S."/>
            <person name="Kuo A."/>
            <person name="Mondo S."/>
            <person name="Pangilinan J."/>
            <person name="Riley R."/>
            <person name="LaButti K."/>
            <person name="Andreopoulos B."/>
            <person name="Lipzen A."/>
            <person name="Chen C."/>
            <person name="Yan M."/>
            <person name="Daum C."/>
            <person name="Ng V."/>
            <person name="Clum A."/>
            <person name="Steindorff A."/>
            <person name="Ohm R.A."/>
            <person name="Martin F."/>
            <person name="Silar P."/>
            <person name="Natvig D.O."/>
            <person name="Lalanne C."/>
            <person name="Gautier V."/>
            <person name="Ament-Velasquez S.L."/>
            <person name="Kruys A."/>
            <person name="Hutchinson M.I."/>
            <person name="Powell A.J."/>
            <person name="Barry K."/>
            <person name="Miller A.N."/>
            <person name="Grigoriev I.V."/>
            <person name="Debuchy R."/>
            <person name="Gladieux P."/>
            <person name="Hiltunen Thoren M."/>
            <person name="Johannesson H."/>
        </authorList>
    </citation>
    <scope>NUCLEOTIDE SEQUENCE</scope>
    <source>
        <strain evidence="1">CBS 958.72</strain>
    </source>
</reference>
<proteinExistence type="predicted"/>
<feature type="non-terminal residue" evidence="1">
    <location>
        <position position="1"/>
    </location>
</feature>
<dbReference type="Proteomes" id="UP001287356">
    <property type="component" value="Unassembled WGS sequence"/>
</dbReference>
<dbReference type="AlphaFoldDB" id="A0AAE0JUQ1"/>
<sequence>IMYLINHGADPYAKDHFSKSVSTYAYTLRHYDFVRLGDIRGDVWDFALAVCGYDISEFRRGYPRKARYGSLYTRKHFEELWSGHEQLCPY</sequence>
<dbReference type="EMBL" id="JAULSN010000010">
    <property type="protein sequence ID" value="KAK3361862.1"/>
    <property type="molecule type" value="Genomic_DNA"/>
</dbReference>
<evidence type="ECO:0000313" key="2">
    <source>
        <dbReference type="Proteomes" id="UP001287356"/>
    </source>
</evidence>
<comment type="caution">
    <text evidence="1">The sequence shown here is derived from an EMBL/GenBank/DDBJ whole genome shotgun (WGS) entry which is preliminary data.</text>
</comment>
<reference evidence="1" key="2">
    <citation type="submission" date="2023-06" db="EMBL/GenBank/DDBJ databases">
        <authorList>
            <consortium name="Lawrence Berkeley National Laboratory"/>
            <person name="Haridas S."/>
            <person name="Hensen N."/>
            <person name="Bonometti L."/>
            <person name="Westerberg I."/>
            <person name="Brannstrom I.O."/>
            <person name="Guillou S."/>
            <person name="Cros-Aarteil S."/>
            <person name="Calhoun S."/>
            <person name="Kuo A."/>
            <person name="Mondo S."/>
            <person name="Pangilinan J."/>
            <person name="Riley R."/>
            <person name="Labutti K."/>
            <person name="Andreopoulos B."/>
            <person name="Lipzen A."/>
            <person name="Chen C."/>
            <person name="Yanf M."/>
            <person name="Daum C."/>
            <person name="Ng V."/>
            <person name="Clum A."/>
            <person name="Steindorff A."/>
            <person name="Ohm R."/>
            <person name="Martin F."/>
            <person name="Silar P."/>
            <person name="Natvig D."/>
            <person name="Lalanne C."/>
            <person name="Gautier V."/>
            <person name="Ament-Velasquez S.L."/>
            <person name="Kruys A."/>
            <person name="Hutchinson M.I."/>
            <person name="Powell A.J."/>
            <person name="Barry K."/>
            <person name="Miller A.N."/>
            <person name="Grigoriev I.V."/>
            <person name="Debuchy R."/>
            <person name="Gladieux P."/>
            <person name="Thoren M.H."/>
            <person name="Johannesson H."/>
        </authorList>
    </citation>
    <scope>NUCLEOTIDE SEQUENCE</scope>
    <source>
        <strain evidence="1">CBS 958.72</strain>
    </source>
</reference>